<dbReference type="SUPFAM" id="SSF103481">
    <property type="entry name" value="Multidrug resistance efflux transporter EmrE"/>
    <property type="match status" value="2"/>
</dbReference>
<evidence type="ECO:0000256" key="3">
    <source>
        <dbReference type="ARBA" id="ARBA00022692"/>
    </source>
</evidence>
<dbReference type="InterPro" id="IPR050638">
    <property type="entry name" value="AA-Vitamin_Transporters"/>
</dbReference>
<keyword evidence="5 6" id="KW-0472">Membrane</keyword>
<evidence type="ECO:0000256" key="2">
    <source>
        <dbReference type="ARBA" id="ARBA00007362"/>
    </source>
</evidence>
<keyword evidence="4 6" id="KW-1133">Transmembrane helix</keyword>
<feature type="transmembrane region" description="Helical" evidence="6">
    <location>
        <begin position="251"/>
        <end position="270"/>
    </location>
</feature>
<dbReference type="InterPro" id="IPR000620">
    <property type="entry name" value="EamA_dom"/>
</dbReference>
<feature type="transmembrane region" description="Helical" evidence="6">
    <location>
        <begin position="189"/>
        <end position="214"/>
    </location>
</feature>
<evidence type="ECO:0000256" key="4">
    <source>
        <dbReference type="ARBA" id="ARBA00022989"/>
    </source>
</evidence>
<comment type="caution">
    <text evidence="8">The sequence shown here is derived from an EMBL/GenBank/DDBJ whole genome shotgun (WGS) entry which is preliminary data.</text>
</comment>
<dbReference type="GO" id="GO:0016020">
    <property type="term" value="C:membrane"/>
    <property type="evidence" value="ECO:0007669"/>
    <property type="project" value="UniProtKB-SubCell"/>
</dbReference>
<gene>
    <name evidence="8" type="ORF">H261_09182</name>
</gene>
<dbReference type="InterPro" id="IPR037185">
    <property type="entry name" value="EmrE-like"/>
</dbReference>
<evidence type="ECO:0000313" key="8">
    <source>
        <dbReference type="EMBL" id="EME70220.1"/>
    </source>
</evidence>
<dbReference type="STRING" id="1244869.H261_09182"/>
<feature type="domain" description="EamA" evidence="7">
    <location>
        <begin position="11"/>
        <end position="145"/>
    </location>
</feature>
<comment type="similarity">
    <text evidence="2">Belongs to the EamA transporter family.</text>
</comment>
<feature type="transmembrane region" description="Helical" evidence="6">
    <location>
        <begin position="72"/>
        <end position="92"/>
    </location>
</feature>
<feature type="transmembrane region" description="Helical" evidence="6">
    <location>
        <begin position="104"/>
        <end position="122"/>
    </location>
</feature>
<name>M2Z7C9_9PROT</name>
<evidence type="ECO:0000256" key="6">
    <source>
        <dbReference type="SAM" id="Phobius"/>
    </source>
</evidence>
<feature type="transmembrane region" description="Helical" evidence="6">
    <location>
        <begin position="220"/>
        <end position="239"/>
    </location>
</feature>
<keyword evidence="3 6" id="KW-0812">Transmembrane</keyword>
<dbReference type="PANTHER" id="PTHR32322:SF2">
    <property type="entry name" value="EAMA DOMAIN-CONTAINING PROTEIN"/>
    <property type="match status" value="1"/>
</dbReference>
<feature type="transmembrane region" description="Helical" evidence="6">
    <location>
        <begin position="276"/>
        <end position="293"/>
    </location>
</feature>
<protein>
    <submittedName>
        <fullName evidence="8">DMT family permease</fullName>
    </submittedName>
</protein>
<dbReference type="eggNOG" id="COG0697">
    <property type="taxonomic scope" value="Bacteria"/>
</dbReference>
<dbReference type="AlphaFoldDB" id="M2Z7C9"/>
<dbReference type="PATRIC" id="fig|1244869.3.peg.1853"/>
<evidence type="ECO:0000256" key="5">
    <source>
        <dbReference type="ARBA" id="ARBA00023136"/>
    </source>
</evidence>
<evidence type="ECO:0000313" key="9">
    <source>
        <dbReference type="Proteomes" id="UP000011744"/>
    </source>
</evidence>
<feature type="transmembrane region" description="Helical" evidence="6">
    <location>
        <begin position="131"/>
        <end position="151"/>
    </location>
</feature>
<comment type="subcellular location">
    <subcellularLocation>
        <location evidence="1">Membrane</location>
        <topology evidence="1">Multi-pass membrane protein</topology>
    </subcellularLocation>
</comment>
<reference evidence="8 9" key="1">
    <citation type="journal article" date="2014" name="Genome Announc.">
        <title>Draft Genome Sequence of Magnetospirillum sp. Strain SO-1, a Freshwater Magnetotactic Bacterium Isolated from the Ol'khovka River, Russia.</title>
        <authorList>
            <person name="Grouzdev D.S."/>
            <person name="Dziuba M.V."/>
            <person name="Sukhacheva M.S."/>
            <person name="Mardanov A.V."/>
            <person name="Beletskiy A.V."/>
            <person name="Kuznetsov B.B."/>
            <person name="Skryabin K.G."/>
        </authorList>
    </citation>
    <scope>NUCLEOTIDE SEQUENCE [LARGE SCALE GENOMIC DNA]</scope>
    <source>
        <strain evidence="8 9">SO-1</strain>
    </source>
</reference>
<accession>M2Z7C9</accession>
<feature type="transmembrane region" description="Helical" evidence="6">
    <location>
        <begin position="43"/>
        <end position="60"/>
    </location>
</feature>
<dbReference type="EMBL" id="AONQ01000020">
    <property type="protein sequence ID" value="EME70220.1"/>
    <property type="molecule type" value="Genomic_DNA"/>
</dbReference>
<feature type="domain" description="EamA" evidence="7">
    <location>
        <begin position="160"/>
        <end position="292"/>
    </location>
</feature>
<dbReference type="Pfam" id="PF00892">
    <property type="entry name" value="EamA"/>
    <property type="match status" value="2"/>
</dbReference>
<sequence length="301" mass="30100">MEAPMGPAAIYTLAALSALFWGANFNLAGPVLADMAPMNAAAARFGLATLIMAALVAGRGEVSAMLGIARRYGGRLALVGVVGIAGFNTLFFDAMRTTTAVNGALIMATNPLLTALLAALTLGERLPGRQIAAIPVAMAGVAMVVLGGGSAGGAMEFGLGDVEMMGANLAWAGYNVLARKLTPPGPQLANTTVMMAAGTLALALAALVAGSAYTMPGPKAGAALLLMAVTGSVLAYLFWSMAITRLGAGRTALFLNLVPVFAAVIATLGGSPPNPAQLGGGAVVIAAVVFSMLPSRRRCIA</sequence>
<evidence type="ECO:0000256" key="1">
    <source>
        <dbReference type="ARBA" id="ARBA00004141"/>
    </source>
</evidence>
<dbReference type="PANTHER" id="PTHR32322">
    <property type="entry name" value="INNER MEMBRANE TRANSPORTER"/>
    <property type="match status" value="1"/>
</dbReference>
<organism evidence="8 9">
    <name type="scientific">Paramagnetospirillum caucaseum</name>
    <dbReference type="NCBI Taxonomy" id="1244869"/>
    <lineage>
        <taxon>Bacteria</taxon>
        <taxon>Pseudomonadati</taxon>
        <taxon>Pseudomonadota</taxon>
        <taxon>Alphaproteobacteria</taxon>
        <taxon>Rhodospirillales</taxon>
        <taxon>Magnetospirillaceae</taxon>
        <taxon>Paramagnetospirillum</taxon>
    </lineage>
</organism>
<keyword evidence="9" id="KW-1185">Reference proteome</keyword>
<evidence type="ECO:0000259" key="7">
    <source>
        <dbReference type="Pfam" id="PF00892"/>
    </source>
</evidence>
<proteinExistence type="inferred from homology"/>
<dbReference type="Proteomes" id="UP000011744">
    <property type="component" value="Unassembled WGS sequence"/>
</dbReference>